<name>A0A915YDW7_9BACT</name>
<dbReference type="EMBL" id="AP026867">
    <property type="protein sequence ID" value="BDS11309.1"/>
    <property type="molecule type" value="Genomic_DNA"/>
</dbReference>
<dbReference type="Gene3D" id="2.60.120.260">
    <property type="entry name" value="Galactose-binding domain-like"/>
    <property type="match status" value="2"/>
</dbReference>
<evidence type="ECO:0000259" key="3">
    <source>
        <dbReference type="Pfam" id="PF03561"/>
    </source>
</evidence>
<dbReference type="RefSeq" id="WP_264792502.1">
    <property type="nucleotide sequence ID" value="NZ_AP026867.1"/>
</dbReference>
<organism evidence="4 5">
    <name type="scientific">Aureispira anguillae</name>
    <dbReference type="NCBI Taxonomy" id="2864201"/>
    <lineage>
        <taxon>Bacteria</taxon>
        <taxon>Pseudomonadati</taxon>
        <taxon>Bacteroidota</taxon>
        <taxon>Saprospiria</taxon>
        <taxon>Saprospirales</taxon>
        <taxon>Saprospiraceae</taxon>
        <taxon>Aureispira</taxon>
    </lineage>
</organism>
<accession>A0A915YDW7</accession>
<gene>
    <name evidence="2" type="primary">alc</name>
    <name evidence="4" type="ORF">AsAng_0020210</name>
</gene>
<feature type="domain" description="Allantoicase" evidence="3">
    <location>
        <begin position="191"/>
        <end position="334"/>
    </location>
</feature>
<dbReference type="KEGG" id="aup:AsAng_0020210"/>
<keyword evidence="2" id="KW-0659">Purine metabolism</keyword>
<comment type="catalytic activity">
    <reaction evidence="2">
        <text>allantoate + H2O = (S)-ureidoglycolate + urea</text>
        <dbReference type="Rhea" id="RHEA:11016"/>
        <dbReference type="ChEBI" id="CHEBI:15377"/>
        <dbReference type="ChEBI" id="CHEBI:16199"/>
        <dbReference type="ChEBI" id="CHEBI:17536"/>
        <dbReference type="ChEBI" id="CHEBI:57296"/>
        <dbReference type="EC" id="3.5.3.4"/>
    </reaction>
</comment>
<dbReference type="SUPFAM" id="SSF49785">
    <property type="entry name" value="Galactose-binding domain-like"/>
    <property type="match status" value="2"/>
</dbReference>
<evidence type="ECO:0000313" key="5">
    <source>
        <dbReference type="Proteomes" id="UP001060919"/>
    </source>
</evidence>
<feature type="domain" description="Allantoicase" evidence="3">
    <location>
        <begin position="20"/>
        <end position="170"/>
    </location>
</feature>
<keyword evidence="5" id="KW-1185">Reference proteome</keyword>
<comment type="pathway">
    <text evidence="2">Nitrogen metabolism; (S)-allantoin degradation; (S)-ureidoglycolate from allantoate (aminidohydrolase route): step 1/1.</text>
</comment>
<dbReference type="GO" id="GO:0006144">
    <property type="term" value="P:purine nucleobase metabolic process"/>
    <property type="evidence" value="ECO:0007669"/>
    <property type="project" value="UniProtKB-KW"/>
</dbReference>
<dbReference type="Pfam" id="PF03561">
    <property type="entry name" value="Allantoicase"/>
    <property type="match status" value="2"/>
</dbReference>
<dbReference type="PANTHER" id="PTHR12045">
    <property type="entry name" value="ALLANTOICASE"/>
    <property type="match status" value="1"/>
</dbReference>
<keyword evidence="2" id="KW-0378">Hydrolase</keyword>
<dbReference type="InterPro" id="IPR015908">
    <property type="entry name" value="Allantoicase_dom"/>
</dbReference>
<evidence type="ECO:0000313" key="4">
    <source>
        <dbReference type="EMBL" id="BDS11309.1"/>
    </source>
</evidence>
<dbReference type="Proteomes" id="UP001060919">
    <property type="component" value="Chromosome"/>
</dbReference>
<reference evidence="4" key="1">
    <citation type="submission" date="2022-09" db="EMBL/GenBank/DDBJ databases">
        <title>Aureispira anguillicida sp. nov., isolated from Leptocephalus of Japanese eel Anguilla japonica.</title>
        <authorList>
            <person name="Yuasa K."/>
            <person name="Mekata T."/>
            <person name="Ikunari K."/>
        </authorList>
    </citation>
    <scope>NUCLEOTIDE SEQUENCE</scope>
    <source>
        <strain evidence="4">EL160426</strain>
    </source>
</reference>
<dbReference type="GO" id="GO:0000256">
    <property type="term" value="P:allantoin catabolic process"/>
    <property type="evidence" value="ECO:0007669"/>
    <property type="project" value="UniProtKB-UniRule"/>
</dbReference>
<dbReference type="PANTHER" id="PTHR12045:SF3">
    <property type="entry name" value="INACTIVE ALLANTOICASE-RELATED"/>
    <property type="match status" value="1"/>
</dbReference>
<dbReference type="EC" id="3.5.3.4" evidence="2"/>
<dbReference type="AlphaFoldDB" id="A0A915YDW7"/>
<evidence type="ECO:0000256" key="2">
    <source>
        <dbReference type="HAMAP-Rule" id="MF_00813"/>
    </source>
</evidence>
<comment type="similarity">
    <text evidence="1 2">Belongs to the allantoicase family.</text>
</comment>
<evidence type="ECO:0000256" key="1">
    <source>
        <dbReference type="ARBA" id="ARBA00009242"/>
    </source>
</evidence>
<dbReference type="HAMAP" id="MF_00813">
    <property type="entry name" value="Allantoicase"/>
    <property type="match status" value="1"/>
</dbReference>
<dbReference type="InterPro" id="IPR008979">
    <property type="entry name" value="Galactose-bd-like_sf"/>
</dbReference>
<dbReference type="GO" id="GO:0004037">
    <property type="term" value="F:allantoicase activity"/>
    <property type="evidence" value="ECO:0007669"/>
    <property type="project" value="UniProtKB-UniRule"/>
</dbReference>
<protein>
    <recommendedName>
        <fullName evidence="2">Probable allantoicase</fullName>
        <ecNumber evidence="2">3.5.3.4</ecNumber>
    </recommendedName>
    <alternativeName>
        <fullName evidence="2">Allantoate amidinohydrolase</fullName>
    </alternativeName>
</protein>
<proteinExistence type="inferred from homology"/>
<dbReference type="PIRSF" id="PIRSF016516">
    <property type="entry name" value="Allantoicase"/>
    <property type="match status" value="1"/>
</dbReference>
<sequence length="335" mass="38396">MIMKQPDFIDLQNLAAEQFGAKVIYCTDDFFAPVENLLKPGRGIFIADKYTDRGKWMDGWESRRKRTEGHDFCIIKLGAVGRLRGLDIDTNHFLGNHPPYASVEACCLPLDTDVETVLKHEDWDNLVKKVALNPGSQHFIDMYSDYGYTHLKLRIYPDGGVARFKVYGHVQVDWSMYNKESTIDLAAANMGGKAVLCNDMFFSHMQNLIMPNRGINMGDGWETKRNRMLNNRDWVVVKLARAGRINQALIDTCHFKGNYPDTFSLEGVNLPAGTRITDDNVETLEWKEILSKQKLEADQEHYYNDIPTEEIFTHVRLNIYPDGGISRMRLFGNFV</sequence>
<dbReference type="NCBIfam" id="TIGR02961">
    <property type="entry name" value="allantoicase"/>
    <property type="match status" value="1"/>
</dbReference>
<dbReference type="InterPro" id="IPR005164">
    <property type="entry name" value="Allantoicase"/>
</dbReference>